<dbReference type="EMBL" id="WTYO01000001">
    <property type="protein sequence ID" value="MXO67952.1"/>
    <property type="molecule type" value="Genomic_DNA"/>
</dbReference>
<keyword evidence="5 8" id="KW-1133">Transmembrane helix</keyword>
<reference evidence="10 11" key="1">
    <citation type="submission" date="2019-12" db="EMBL/GenBank/DDBJ databases">
        <title>Genomic-based taxomic classification of the family Erythrobacteraceae.</title>
        <authorList>
            <person name="Xu L."/>
        </authorList>
    </citation>
    <scope>NUCLEOTIDE SEQUENCE [LARGE SCALE GENOMIC DNA]</scope>
    <source>
        <strain evidence="10 11">H32</strain>
    </source>
</reference>
<keyword evidence="11" id="KW-1185">Reference proteome</keyword>
<accession>A0ABW9UXB7</accession>
<evidence type="ECO:0000256" key="5">
    <source>
        <dbReference type="ARBA" id="ARBA00022989"/>
    </source>
</evidence>
<evidence type="ECO:0000256" key="2">
    <source>
        <dbReference type="ARBA" id="ARBA00004236"/>
    </source>
</evidence>
<feature type="transmembrane region" description="Helical" evidence="8">
    <location>
        <begin position="46"/>
        <end position="63"/>
    </location>
</feature>
<sequence length="255" mass="26865">MALNLPSKQSPERRRAAEEDVLMREVDDAVRQDQYSDFARRYGKPLVAAVVLGLAAFAGYLYWDSRQEAAMEQRSETLVGALDQLQAGNLDGAVEALAPLEGEGGGAAIQAALVEAGVAMEQGRAEDAAALYGEIAANADAPQLLRDMATVRQVAATFDTIEPAEAVERLQPLAVPGKPFFASAGELLAMAYLEQGKDREAGTLLAAIAKDETQPDGLRSRARQMAGALGVDAIEDVDAVLEDMRAPQGGAGPAQ</sequence>
<dbReference type="Proteomes" id="UP000444401">
    <property type="component" value="Unassembled WGS sequence"/>
</dbReference>
<name>A0ABW9UXB7_9SPHN</name>
<dbReference type="Pfam" id="PF09976">
    <property type="entry name" value="TPR_21"/>
    <property type="match status" value="1"/>
</dbReference>
<evidence type="ECO:0000256" key="7">
    <source>
        <dbReference type="ARBA" id="ARBA00023186"/>
    </source>
</evidence>
<evidence type="ECO:0000256" key="6">
    <source>
        <dbReference type="ARBA" id="ARBA00023136"/>
    </source>
</evidence>
<evidence type="ECO:0000259" key="9">
    <source>
        <dbReference type="Pfam" id="PF09976"/>
    </source>
</evidence>
<feature type="domain" description="Ancillary SecYEG translocon subunit/Cell division coordinator CpoB TPR" evidence="9">
    <location>
        <begin position="38"/>
        <end position="203"/>
    </location>
</feature>
<evidence type="ECO:0000256" key="4">
    <source>
        <dbReference type="ARBA" id="ARBA00022692"/>
    </source>
</evidence>
<keyword evidence="3" id="KW-1003">Cell membrane</keyword>
<evidence type="ECO:0000256" key="1">
    <source>
        <dbReference type="ARBA" id="ARBA00004167"/>
    </source>
</evidence>
<dbReference type="InterPro" id="IPR026039">
    <property type="entry name" value="YfgM"/>
</dbReference>
<evidence type="ECO:0000256" key="3">
    <source>
        <dbReference type="ARBA" id="ARBA00022475"/>
    </source>
</evidence>
<dbReference type="PANTHER" id="PTHR38035">
    <property type="entry name" value="UPF0070 PROTEIN YFGM"/>
    <property type="match status" value="1"/>
</dbReference>
<dbReference type="PANTHER" id="PTHR38035:SF1">
    <property type="entry name" value="ANCILLARY SECYEG TRANSLOCON SUBUNIT"/>
    <property type="match status" value="1"/>
</dbReference>
<gene>
    <name evidence="10" type="ORF">GRI72_03780</name>
</gene>
<dbReference type="InterPro" id="IPR018704">
    <property type="entry name" value="SecYEG/CpoB_TPR"/>
</dbReference>
<evidence type="ECO:0000313" key="10">
    <source>
        <dbReference type="EMBL" id="MXO67952.1"/>
    </source>
</evidence>
<comment type="caution">
    <text evidence="10">The sequence shown here is derived from an EMBL/GenBank/DDBJ whole genome shotgun (WGS) entry which is preliminary data.</text>
</comment>
<protein>
    <submittedName>
        <fullName evidence="10">Tetratricopeptide repeat protein</fullName>
    </submittedName>
</protein>
<keyword evidence="4 8" id="KW-0812">Transmembrane</keyword>
<comment type="subcellular location">
    <subcellularLocation>
        <location evidence="2">Cell membrane</location>
    </subcellularLocation>
    <subcellularLocation>
        <location evidence="1">Membrane</location>
        <topology evidence="1">Single-pass membrane protein</topology>
    </subcellularLocation>
</comment>
<keyword evidence="7" id="KW-0143">Chaperone</keyword>
<dbReference type="RefSeq" id="WP_160732565.1">
    <property type="nucleotide sequence ID" value="NZ_CP139719.1"/>
</dbReference>
<evidence type="ECO:0000313" key="11">
    <source>
        <dbReference type="Proteomes" id="UP000444401"/>
    </source>
</evidence>
<proteinExistence type="predicted"/>
<keyword evidence="6 8" id="KW-0472">Membrane</keyword>
<evidence type="ECO:0000256" key="8">
    <source>
        <dbReference type="SAM" id="Phobius"/>
    </source>
</evidence>
<organism evidence="10 11">
    <name type="scientific">Pelagerythrobacter marinus</name>
    <dbReference type="NCBI Taxonomy" id="538382"/>
    <lineage>
        <taxon>Bacteria</taxon>
        <taxon>Pseudomonadati</taxon>
        <taxon>Pseudomonadota</taxon>
        <taxon>Alphaproteobacteria</taxon>
        <taxon>Sphingomonadales</taxon>
        <taxon>Erythrobacteraceae</taxon>
        <taxon>Pelagerythrobacter</taxon>
    </lineage>
</organism>